<keyword evidence="1" id="KW-1133">Transmembrane helix</keyword>
<evidence type="ECO:0000256" key="1">
    <source>
        <dbReference type="SAM" id="Phobius"/>
    </source>
</evidence>
<comment type="caution">
    <text evidence="2">The sequence shown here is derived from an EMBL/GenBank/DDBJ whole genome shotgun (WGS) entry which is preliminary data.</text>
</comment>
<accession>A0AAE3DJF5</accession>
<feature type="transmembrane region" description="Helical" evidence="1">
    <location>
        <begin position="207"/>
        <end position="230"/>
    </location>
</feature>
<evidence type="ECO:0000313" key="2">
    <source>
        <dbReference type="EMBL" id="MCC2137839.1"/>
    </source>
</evidence>
<keyword evidence="1" id="KW-0812">Transmembrane</keyword>
<dbReference type="GO" id="GO:0003700">
    <property type="term" value="F:DNA-binding transcription factor activity"/>
    <property type="evidence" value="ECO:0007669"/>
    <property type="project" value="InterPro"/>
</dbReference>
<dbReference type="AlphaFoldDB" id="A0AAE3DJF5"/>
<gene>
    <name evidence="2" type="ORF">LKD31_12615</name>
</gene>
<dbReference type="GO" id="GO:0006352">
    <property type="term" value="P:DNA-templated transcription initiation"/>
    <property type="evidence" value="ECO:0007669"/>
    <property type="project" value="InterPro"/>
</dbReference>
<keyword evidence="3" id="KW-1185">Reference proteome</keyword>
<dbReference type="EMBL" id="JAJEQC010000017">
    <property type="protein sequence ID" value="MCC2137839.1"/>
    <property type="molecule type" value="Genomic_DNA"/>
</dbReference>
<keyword evidence="1" id="KW-0472">Membrane</keyword>
<reference evidence="2" key="1">
    <citation type="submission" date="2021-10" db="EMBL/GenBank/DDBJ databases">
        <title>Anaerobic single-cell dispensing facilitates the cultivation of human gut bacteria.</title>
        <authorList>
            <person name="Afrizal A."/>
        </authorList>
    </citation>
    <scope>NUCLEOTIDE SEQUENCE</scope>
    <source>
        <strain evidence="2">CLA-AA-H250</strain>
    </source>
</reference>
<proteinExistence type="predicted"/>
<dbReference type="SUPFAM" id="SSF88946">
    <property type="entry name" value="Sigma2 domain of RNA polymerase sigma factors"/>
    <property type="match status" value="1"/>
</dbReference>
<protein>
    <submittedName>
        <fullName evidence="2">Uncharacterized protein</fullName>
    </submittedName>
</protein>
<organism evidence="2 3">
    <name type="scientific">Hominenteromicrobium mulieris</name>
    <dbReference type="NCBI Taxonomy" id="2885357"/>
    <lineage>
        <taxon>Bacteria</taxon>
        <taxon>Bacillati</taxon>
        <taxon>Bacillota</taxon>
        <taxon>Clostridia</taxon>
        <taxon>Eubacteriales</taxon>
        <taxon>Oscillospiraceae</taxon>
        <taxon>Hominenteromicrobium</taxon>
    </lineage>
</organism>
<evidence type="ECO:0000313" key="3">
    <source>
        <dbReference type="Proteomes" id="UP001199424"/>
    </source>
</evidence>
<dbReference type="Proteomes" id="UP001199424">
    <property type="component" value="Unassembled WGS sequence"/>
</dbReference>
<sequence length="428" mass="47477">MAKPQTRSETALQSAVMRFGDDAFRICYMHTKSGKETLTLLSDVFMQYFLDTQTFKSEGEERLWVLRTTHKTCMDYYAQKIRKKLTDEQIAQRSKDMPFETPKELCDILRLHYTLLTAVALHYGAGDNTRIIGRVTGKSASAVQNQLEKVKKAANMSEDDLREWVETLETPDDLLHRVYYSVLNESKDPHFTANSRAKRLKRNVDRAMPFAAVGVIVICLLCVVAVRAGWFGTKYVRTPDVILESDTPVSSAAESEVSHVTLTPEPTASEDTREAVNMSLSIFVPSDSGLDQYSYKSLPADGAVLVQKMAEKGAFPEDVTLDALDYVKDGEVVSTMKSGEMLEVRLQFSGALQEYLDSASSTSSLEAIAKTFRAFYEAAGMTLSNLEVYSDGKPVTVGDMQINCTSLMYGELPVSAVLDGDTNEPTEG</sequence>
<dbReference type="RefSeq" id="WP_308449979.1">
    <property type="nucleotide sequence ID" value="NZ_JAJEQC010000017.1"/>
</dbReference>
<name>A0AAE3DJF5_9FIRM</name>
<dbReference type="InterPro" id="IPR013325">
    <property type="entry name" value="RNA_pol_sigma_r2"/>
</dbReference>
<dbReference type="Gene3D" id="1.10.1740.10">
    <property type="match status" value="1"/>
</dbReference>